<dbReference type="KEGG" id="tim:GMBLW1_02400"/>
<evidence type="ECO:0000313" key="2">
    <source>
        <dbReference type="Proteomes" id="UP000464378"/>
    </source>
</evidence>
<evidence type="ECO:0000313" key="1">
    <source>
        <dbReference type="EMBL" id="VIP03720.1"/>
    </source>
</evidence>
<organism evidence="1">
    <name type="scientific">Tuwongella immobilis</name>
    <dbReference type="NCBI Taxonomy" id="692036"/>
    <lineage>
        <taxon>Bacteria</taxon>
        <taxon>Pseudomonadati</taxon>
        <taxon>Planctomycetota</taxon>
        <taxon>Planctomycetia</taxon>
        <taxon>Gemmatales</taxon>
        <taxon>Gemmataceae</taxon>
        <taxon>Tuwongella</taxon>
    </lineage>
</organism>
<sequence length="57" mass="6782">MTVSGLSMLEVQKLLLKVVSSFLPAAEHVLAWSMWRRRHQHRSRQCHYQKRRAKPPD</sequence>
<accession>A0A6C2YQ11</accession>
<dbReference type="Proteomes" id="UP000464378">
    <property type="component" value="Chromosome"/>
</dbReference>
<dbReference type="InParanoid" id="A0A6C2YQ11"/>
<protein>
    <submittedName>
        <fullName evidence="1">Uncharacterized protein</fullName>
    </submittedName>
</protein>
<name>A0A6C2YQ11_9BACT</name>
<proteinExistence type="predicted"/>
<keyword evidence="2" id="KW-1185">Reference proteome</keyword>
<dbReference type="AlphaFoldDB" id="A0A6C2YQ11"/>
<reference evidence="1" key="1">
    <citation type="submission" date="2019-04" db="EMBL/GenBank/DDBJ databases">
        <authorList>
            <consortium name="Science for Life Laboratories"/>
        </authorList>
    </citation>
    <scope>NUCLEOTIDE SEQUENCE</scope>
    <source>
        <strain evidence="1">MBLW1</strain>
    </source>
</reference>
<dbReference type="EMBL" id="LR586016">
    <property type="protein sequence ID" value="VIP03720.1"/>
    <property type="molecule type" value="Genomic_DNA"/>
</dbReference>
<dbReference type="EMBL" id="LR593887">
    <property type="protein sequence ID" value="VTS04808.1"/>
    <property type="molecule type" value="Genomic_DNA"/>
</dbReference>
<gene>
    <name evidence="1" type="ORF">GMBLW1_02400</name>
</gene>